<dbReference type="EMBL" id="CP095474">
    <property type="protein sequence ID" value="URN17547.1"/>
    <property type="molecule type" value="Genomic_DNA"/>
</dbReference>
<dbReference type="RefSeq" id="WP_158684374.1">
    <property type="nucleotide sequence ID" value="NZ_CP095474.1"/>
</dbReference>
<keyword evidence="2" id="KW-1185">Reference proteome</keyword>
<organism evidence="1 2">
    <name type="scientific">Streptomyces sudanensis</name>
    <dbReference type="NCBI Taxonomy" id="436397"/>
    <lineage>
        <taxon>Bacteria</taxon>
        <taxon>Bacillati</taxon>
        <taxon>Actinomycetota</taxon>
        <taxon>Actinomycetes</taxon>
        <taxon>Kitasatosporales</taxon>
        <taxon>Streptomycetaceae</taxon>
        <taxon>Streptomyces</taxon>
    </lineage>
</organism>
<reference evidence="1" key="1">
    <citation type="submission" date="2022-04" db="EMBL/GenBank/DDBJ databases">
        <title>Systematic whole-genome sequencing reveals an unexpected diversity among actinomycetoma pathogens and provides insights into their antibacterial susceptibilities.</title>
        <authorList>
            <person name="Watson A.K."/>
            <person name="Kepplinger B."/>
            <person name="Bakhiet S.M."/>
            <person name="Mhmoud N.A."/>
            <person name="Chapman J."/>
            <person name="Allenby N."/>
            <person name="Mickiewicz K."/>
            <person name="Goodfellow M."/>
            <person name="Fahal A.H."/>
            <person name="Errington J."/>
        </authorList>
    </citation>
    <scope>NUCLEOTIDE SEQUENCE</scope>
    <source>
        <strain evidence="1">SD 504</strain>
    </source>
</reference>
<evidence type="ECO:0000313" key="2">
    <source>
        <dbReference type="Proteomes" id="UP001056383"/>
    </source>
</evidence>
<accession>A0ABY4TF49</accession>
<sequence>MPEAFTDGEEDGEVLMRAGAVLVRTRGGGAAGEKVLGQFARLRIERVREAATGQDPDA</sequence>
<evidence type="ECO:0000313" key="1">
    <source>
        <dbReference type="EMBL" id="URN17547.1"/>
    </source>
</evidence>
<gene>
    <name evidence="1" type="ORF">MW084_18210</name>
</gene>
<name>A0ABY4TF49_9ACTN</name>
<proteinExistence type="predicted"/>
<dbReference type="Proteomes" id="UP001056383">
    <property type="component" value="Chromosome"/>
</dbReference>
<protein>
    <submittedName>
        <fullName evidence="1">Uncharacterized protein</fullName>
    </submittedName>
</protein>